<dbReference type="SUPFAM" id="SSF53448">
    <property type="entry name" value="Nucleotide-diphospho-sugar transferases"/>
    <property type="match status" value="1"/>
</dbReference>
<dbReference type="Proteomes" id="UP001307889">
    <property type="component" value="Chromosome 3"/>
</dbReference>
<accession>A0ABN7AIL6</accession>
<proteinExistence type="inferred from homology"/>
<dbReference type="InterPro" id="IPR050587">
    <property type="entry name" value="GNT1/Glycosyltrans_8"/>
</dbReference>
<dbReference type="InterPro" id="IPR029044">
    <property type="entry name" value="Nucleotide-diphossugar_trans"/>
</dbReference>
<feature type="compositionally biased region" description="Pro residues" evidence="3">
    <location>
        <begin position="648"/>
        <end position="667"/>
    </location>
</feature>
<dbReference type="InterPro" id="IPR002495">
    <property type="entry name" value="Glyco_trans_8"/>
</dbReference>
<keyword evidence="4" id="KW-0808">Transferase</keyword>
<feature type="compositionally biased region" description="Basic residues" evidence="3">
    <location>
        <begin position="709"/>
        <end position="720"/>
    </location>
</feature>
<dbReference type="Gene3D" id="3.90.550.10">
    <property type="entry name" value="Spore Coat Polysaccharide Biosynthesis Protein SpsA, Chain A"/>
    <property type="match status" value="1"/>
</dbReference>
<evidence type="ECO:0000313" key="4">
    <source>
        <dbReference type="EMBL" id="BES92095.1"/>
    </source>
</evidence>
<feature type="compositionally biased region" description="Pro residues" evidence="3">
    <location>
        <begin position="540"/>
        <end position="549"/>
    </location>
</feature>
<feature type="compositionally biased region" description="Basic and acidic residues" evidence="3">
    <location>
        <begin position="484"/>
        <end position="495"/>
    </location>
</feature>
<dbReference type="EC" id="2.4.1.186" evidence="2"/>
<dbReference type="GO" id="GO:0016740">
    <property type="term" value="F:transferase activity"/>
    <property type="evidence" value="ECO:0007669"/>
    <property type="project" value="UniProtKB-KW"/>
</dbReference>
<name>A0ABN7AIL6_9HEMI</name>
<feature type="compositionally biased region" description="Basic and acidic residues" evidence="3">
    <location>
        <begin position="346"/>
        <end position="362"/>
    </location>
</feature>
<dbReference type="PANTHER" id="PTHR11183">
    <property type="entry name" value="GLYCOGENIN SUBFAMILY MEMBER"/>
    <property type="match status" value="1"/>
</dbReference>
<feature type="region of interest" description="Disordered" evidence="3">
    <location>
        <begin position="310"/>
        <end position="720"/>
    </location>
</feature>
<dbReference type="EMBL" id="AP028911">
    <property type="protein sequence ID" value="BES92095.1"/>
    <property type="molecule type" value="Genomic_DNA"/>
</dbReference>
<dbReference type="Pfam" id="PF01501">
    <property type="entry name" value="Glyco_transf_8"/>
    <property type="match status" value="1"/>
</dbReference>
<evidence type="ECO:0000313" key="5">
    <source>
        <dbReference type="Proteomes" id="UP001307889"/>
    </source>
</evidence>
<feature type="compositionally biased region" description="Low complexity" evidence="3">
    <location>
        <begin position="668"/>
        <end position="685"/>
    </location>
</feature>
<feature type="compositionally biased region" description="Pro residues" evidence="3">
    <location>
        <begin position="566"/>
        <end position="585"/>
    </location>
</feature>
<sequence length="720" mass="75251">MSNTGQAWVTLVTNDSYALGALVLAQSLRRNNTIYQLAVLITPGVSPAMRQVLTSTFDLVKEVDVLDSKDAANLALLARPDLGITFTKLHCWNLTQYTKCVFLDADTLVVKNCDELFEREELSAAPDAGWPDCFNSGVFVFKPSEETFKSLLDFALKHGSFDGGDQGLLNMFFNDWATKDITKHLPFIYNMVASATYSYLPAFKVFGSNVKVAHFIGSNKPWLQAQQPPSTLSSFLELWWRIFQEDVAKSLNTDMAGLAGAMAGGQRDVIEDQWRKQSWEQGNIDYLGADAFENIWKKISSTVGEAIKPLETPVPIGPEPTSSEAVEATSPPAEAVAGAQPQEVPVKTEDKTELQLKEEAPKALEQPKPQEAQEKPQPDAQSAGTQAQTTEATLAPVEPAPTLGEPAAPASKSVTTTEASESPLSEQPQIEKSASEPTAKPEPQAVADPLSQPSQDTAVQVTPSAPVGEQPPVSQEASALPQVDCKEAKELETKAETAPVLADLAPASPPASSPAESSPAPVIVPTPAPSEPTPVSSEPTPAPEAPPQAKPASESPVTPASESPATPAPELPAPPAPELPTPPAPESSAAPAPELPASPAPGLPVAPEAAPVTELPAESVPAPKPPVETTVAPEPKADLVPAAQPSTPVSPPVTSPASPSVPSPSSPAAPEGTATPSSPPTTATPGDDATQVAAEALPQTPTGEAPVPPKRRSTKAKGKK</sequence>
<feature type="compositionally biased region" description="Polar residues" evidence="3">
    <location>
        <begin position="412"/>
        <end position="436"/>
    </location>
</feature>
<evidence type="ECO:0000256" key="3">
    <source>
        <dbReference type="SAM" id="MobiDB-lite"/>
    </source>
</evidence>
<comment type="similarity">
    <text evidence="1">Belongs to the glycosyltransferase 8 family. Glycogenin subfamily.</text>
</comment>
<feature type="compositionally biased region" description="Pro residues" evidence="3">
    <location>
        <begin position="593"/>
        <end position="604"/>
    </location>
</feature>
<feature type="compositionally biased region" description="Polar residues" evidence="3">
    <location>
        <begin position="451"/>
        <end position="463"/>
    </location>
</feature>
<feature type="compositionally biased region" description="Low complexity" evidence="3">
    <location>
        <begin position="550"/>
        <end position="565"/>
    </location>
</feature>
<evidence type="ECO:0000256" key="1">
    <source>
        <dbReference type="ARBA" id="ARBA00038162"/>
    </source>
</evidence>
<dbReference type="CDD" id="cd02537">
    <property type="entry name" value="GT8_Glycogenin"/>
    <property type="match status" value="1"/>
</dbReference>
<feature type="compositionally biased region" description="Pro residues" evidence="3">
    <location>
        <begin position="522"/>
        <end position="532"/>
    </location>
</feature>
<keyword evidence="5" id="KW-1185">Reference proteome</keyword>
<organism evidence="4 5">
    <name type="scientific">Nesidiocoris tenuis</name>
    <dbReference type="NCBI Taxonomy" id="355587"/>
    <lineage>
        <taxon>Eukaryota</taxon>
        <taxon>Metazoa</taxon>
        <taxon>Ecdysozoa</taxon>
        <taxon>Arthropoda</taxon>
        <taxon>Hexapoda</taxon>
        <taxon>Insecta</taxon>
        <taxon>Pterygota</taxon>
        <taxon>Neoptera</taxon>
        <taxon>Paraneoptera</taxon>
        <taxon>Hemiptera</taxon>
        <taxon>Heteroptera</taxon>
        <taxon>Panheteroptera</taxon>
        <taxon>Cimicomorpha</taxon>
        <taxon>Miridae</taxon>
        <taxon>Dicyphina</taxon>
        <taxon>Nesidiocoris</taxon>
    </lineage>
</organism>
<protein>
    <recommendedName>
        <fullName evidence="2">glycogenin glucosyltransferase</fullName>
        <ecNumber evidence="2">2.4.1.186</ecNumber>
    </recommendedName>
</protein>
<gene>
    <name evidence="4" type="ORF">NTJ_04903</name>
</gene>
<feature type="compositionally biased region" description="Polar residues" evidence="3">
    <location>
        <begin position="382"/>
        <end position="392"/>
    </location>
</feature>
<reference evidence="4 5" key="1">
    <citation type="submission" date="2023-09" db="EMBL/GenBank/DDBJ databases">
        <title>Nesidiocoris tenuis whole genome shotgun sequence.</title>
        <authorList>
            <person name="Shibata T."/>
            <person name="Shimoda M."/>
            <person name="Kobayashi T."/>
            <person name="Uehara T."/>
        </authorList>
    </citation>
    <scope>NUCLEOTIDE SEQUENCE [LARGE SCALE GENOMIC DNA]</scope>
    <source>
        <strain evidence="4 5">Japan</strain>
    </source>
</reference>
<evidence type="ECO:0000256" key="2">
    <source>
        <dbReference type="ARBA" id="ARBA00038934"/>
    </source>
</evidence>